<dbReference type="PANTHER" id="PTHR36436:SF6">
    <property type="entry name" value="SLL5081 PROTEIN"/>
    <property type="match status" value="1"/>
</dbReference>
<dbReference type="SUPFAM" id="SSF103032">
    <property type="entry name" value="Hypothetical protein YwqG"/>
    <property type="match status" value="1"/>
</dbReference>
<dbReference type="PANTHER" id="PTHR36436">
    <property type="entry name" value="SLL5081 PROTEIN"/>
    <property type="match status" value="1"/>
</dbReference>
<dbReference type="Gene3D" id="2.30.320.10">
    <property type="entry name" value="YwqG-like"/>
    <property type="match status" value="1"/>
</dbReference>
<dbReference type="InterPro" id="IPR015315">
    <property type="entry name" value="DUF1963"/>
</dbReference>
<proteinExistence type="predicted"/>
<dbReference type="EMBL" id="AP026560">
    <property type="protein sequence ID" value="BDP40474.1"/>
    <property type="molecule type" value="Genomic_DNA"/>
</dbReference>
<organism evidence="1 2">
    <name type="scientific">Deinococcus aetherius</name>
    <dbReference type="NCBI Taxonomy" id="200252"/>
    <lineage>
        <taxon>Bacteria</taxon>
        <taxon>Thermotogati</taxon>
        <taxon>Deinococcota</taxon>
        <taxon>Deinococci</taxon>
        <taxon>Deinococcales</taxon>
        <taxon>Deinococcaceae</taxon>
        <taxon>Deinococcus</taxon>
    </lineage>
</organism>
<dbReference type="RefSeq" id="WP_264776322.1">
    <property type="nucleotide sequence ID" value="NZ_AP026560.1"/>
</dbReference>
<evidence type="ECO:0008006" key="3">
    <source>
        <dbReference type="Google" id="ProtNLM"/>
    </source>
</evidence>
<dbReference type="Proteomes" id="UP001064971">
    <property type="component" value="Chromosome"/>
</dbReference>
<keyword evidence="2" id="KW-1185">Reference proteome</keyword>
<reference evidence="1" key="1">
    <citation type="submission" date="2022-07" db="EMBL/GenBank/DDBJ databases">
        <title>Complete Genome Sequence of the Radioresistant Bacterium Deinococcus aetherius ST0316, Isolated from the Air Dust collected in Lower Stratosphere above Japan.</title>
        <authorList>
            <person name="Satoh K."/>
            <person name="Hagiwara K."/>
            <person name="Katsumata K."/>
            <person name="Kubo A."/>
            <person name="Yokobori S."/>
            <person name="Yamagishi A."/>
            <person name="Oono Y."/>
            <person name="Narumi I."/>
        </authorList>
    </citation>
    <scope>NUCLEOTIDE SEQUENCE</scope>
    <source>
        <strain evidence="1">ST0316</strain>
    </source>
</reference>
<dbReference type="Pfam" id="PF09234">
    <property type="entry name" value="DUF1963"/>
    <property type="match status" value="1"/>
</dbReference>
<gene>
    <name evidence="1" type="ORF">DAETH_04430</name>
</gene>
<dbReference type="InterPro" id="IPR035948">
    <property type="entry name" value="YwqG-like_sf"/>
</dbReference>
<name>A0ABN6RC22_9DEIO</name>
<evidence type="ECO:0000313" key="2">
    <source>
        <dbReference type="Proteomes" id="UP001064971"/>
    </source>
</evidence>
<accession>A0ABN6RC22</accession>
<protein>
    <recommendedName>
        <fullName evidence="3">DUF1963 domain-containing protein</fullName>
    </recommendedName>
</protein>
<evidence type="ECO:0000313" key="1">
    <source>
        <dbReference type="EMBL" id="BDP40474.1"/>
    </source>
</evidence>
<sequence length="280" mass="30439">MTSLQGLIRHHGLTEIEGAILAAVRSAVRLSLGEPNPGPGESRIGGLPDLPAALSWPLSEGGEALTFLLQLNLRDVPHFAGNPLPGRGMLYVFLGLDEPASDVEHRLLLYTGDEGLSPRPLPDAPPANENYGDLPPHGLGTVLVPDLPRWTSRAYEALTGTLSEDGQESYEALIDDLRAGQGQGRGHVGQLFGHVTGIGHPAEEDAFMVRDVDRAWLYDYGKRATVDMTGADAWRNLLRVNSVRELDLTFWDAGYLHFLIRQGDLEARNFGETYAAIETS</sequence>